<evidence type="ECO:0000256" key="7">
    <source>
        <dbReference type="ARBA" id="ARBA00025634"/>
    </source>
</evidence>
<dbReference type="KEGG" id="lfp:Y981_09915"/>
<dbReference type="PRINTS" id="PR00095">
    <property type="entry name" value="ANTSNTHASEI"/>
</dbReference>
<comment type="catalytic activity">
    <reaction evidence="8">
        <text>chorismate + L-glutamine = anthranilate + pyruvate + L-glutamate + H(+)</text>
        <dbReference type="Rhea" id="RHEA:21732"/>
        <dbReference type="ChEBI" id="CHEBI:15361"/>
        <dbReference type="ChEBI" id="CHEBI:15378"/>
        <dbReference type="ChEBI" id="CHEBI:16567"/>
        <dbReference type="ChEBI" id="CHEBI:29748"/>
        <dbReference type="ChEBI" id="CHEBI:29985"/>
        <dbReference type="ChEBI" id="CHEBI:58359"/>
        <dbReference type="EC" id="4.1.3.27"/>
    </reaction>
</comment>
<evidence type="ECO:0000313" key="11">
    <source>
        <dbReference type="EMBL" id="AIA30940.1"/>
    </source>
</evidence>
<evidence type="ECO:0000256" key="3">
    <source>
        <dbReference type="ARBA" id="ARBA00020653"/>
    </source>
</evidence>
<keyword evidence="12" id="KW-1185">Reference proteome</keyword>
<reference evidence="11 12" key="2">
    <citation type="journal article" date="2015" name="Biomed. Res. Int.">
        <title>Effects of Arsenite Resistance on the Growth and Functional Gene Expression of Leptospirillum ferriphilum and Acidithiobacillus thiooxidans in Pure Culture and Coculture.</title>
        <authorList>
            <person name="Jiang H."/>
            <person name="Liang Y."/>
            <person name="Yin H."/>
            <person name="Xiao Y."/>
            <person name="Guo X."/>
            <person name="Xu Y."/>
            <person name="Hu Q."/>
            <person name="Liu H."/>
            <person name="Liu X."/>
        </authorList>
    </citation>
    <scope>NUCLEOTIDE SEQUENCE [LARGE SCALE GENOMIC DNA]</scope>
    <source>
        <strain evidence="11 12">YSK</strain>
    </source>
</reference>
<dbReference type="GO" id="GO:0004049">
    <property type="term" value="F:anthranilate synthase activity"/>
    <property type="evidence" value="ECO:0007669"/>
    <property type="project" value="UniProtKB-EC"/>
</dbReference>
<evidence type="ECO:0000256" key="8">
    <source>
        <dbReference type="ARBA" id="ARBA00047683"/>
    </source>
</evidence>
<dbReference type="Gene3D" id="3.60.120.10">
    <property type="entry name" value="Anthranilate synthase"/>
    <property type="match status" value="1"/>
</dbReference>
<dbReference type="PANTHER" id="PTHR11236:SF48">
    <property type="entry name" value="ISOCHORISMATE SYNTHASE MENF"/>
    <property type="match status" value="1"/>
</dbReference>
<dbReference type="EMBL" id="CP007243">
    <property type="protein sequence ID" value="AIA30940.1"/>
    <property type="molecule type" value="Genomic_DNA"/>
</dbReference>
<evidence type="ECO:0000256" key="2">
    <source>
        <dbReference type="ARBA" id="ARBA00011575"/>
    </source>
</evidence>
<organism evidence="11 12">
    <name type="scientific">Leptospirillum ferriphilum YSK</name>
    <dbReference type="NCBI Taxonomy" id="1441628"/>
    <lineage>
        <taxon>Bacteria</taxon>
        <taxon>Pseudomonadati</taxon>
        <taxon>Nitrospirota</taxon>
        <taxon>Nitrospiria</taxon>
        <taxon>Nitrospirales</taxon>
        <taxon>Nitrospiraceae</taxon>
        <taxon>Leptospirillum</taxon>
    </lineage>
</organism>
<dbReference type="Pfam" id="PF00425">
    <property type="entry name" value="Chorismate_bind"/>
    <property type="match status" value="1"/>
</dbReference>
<dbReference type="Proteomes" id="UP000027059">
    <property type="component" value="Chromosome"/>
</dbReference>
<dbReference type="InterPro" id="IPR005801">
    <property type="entry name" value="ADC_synthase"/>
</dbReference>
<accession>A0A059XV18</accession>
<dbReference type="OrthoDB" id="9803598at2"/>
<dbReference type="SUPFAM" id="SSF56322">
    <property type="entry name" value="ADC synthase"/>
    <property type="match status" value="1"/>
</dbReference>
<dbReference type="AlphaFoldDB" id="A0A059XV18"/>
<comment type="cofactor">
    <cofactor evidence="1">
        <name>Mg(2+)</name>
        <dbReference type="ChEBI" id="CHEBI:18420"/>
    </cofactor>
</comment>
<evidence type="ECO:0000259" key="9">
    <source>
        <dbReference type="Pfam" id="PF00425"/>
    </source>
</evidence>
<reference evidence="12" key="1">
    <citation type="submission" date="2014-02" db="EMBL/GenBank/DDBJ databases">
        <title>Complete genome sequence and comparative genomic analysis of the nitrogen-fixing bacterium Leptospirillum ferriphilum YSK.</title>
        <authorList>
            <person name="Guo X."/>
            <person name="Yin H."/>
            <person name="Liang Y."/>
            <person name="Hu Q."/>
            <person name="Ma L."/>
            <person name="Xiao Y."/>
            <person name="Zhang X."/>
            <person name="Qiu G."/>
            <person name="Liu X."/>
        </authorList>
    </citation>
    <scope>NUCLEOTIDE SEQUENCE [LARGE SCALE GENOMIC DNA]</scope>
    <source>
        <strain evidence="12">YSK</strain>
    </source>
</reference>
<dbReference type="Pfam" id="PF04715">
    <property type="entry name" value="Anth_synt_I_N"/>
    <property type="match status" value="1"/>
</dbReference>
<evidence type="ECO:0000259" key="10">
    <source>
        <dbReference type="Pfam" id="PF04715"/>
    </source>
</evidence>
<comment type="function">
    <text evidence="7">Part of a heterotetrameric complex that catalyzes the two-step biosynthesis of anthranilate, an intermediate in the biosynthesis of L-tryptophan. In the first step, the glutamine-binding beta subunit (TrpG) of anthranilate synthase (AS) provides the glutamine amidotransferase activity which generates ammonia as a substrate that, along with chorismate, is used in the second step, catalyzed by the large alpha subunit of AS (TrpE) to produce anthranilate. In the absence of TrpG, TrpE can synthesize anthranilate directly from chorismate and high concentrations of ammonia.</text>
</comment>
<evidence type="ECO:0000256" key="4">
    <source>
        <dbReference type="ARBA" id="ARBA00022723"/>
    </source>
</evidence>
<dbReference type="InterPro" id="IPR015890">
    <property type="entry name" value="Chorismate_C"/>
</dbReference>
<feature type="domain" description="Anthranilate synthase component I N-terminal" evidence="10">
    <location>
        <begin position="29"/>
        <end position="172"/>
    </location>
</feature>
<sequence length="501" mass="56536">MINVCTRAEFREKTKRHRWVSFSGEILADSLTPVQLYSSFPREKRGFLLESVVGGEKWGRFSYVGSGVRFRFEGKVEDGLVVTRFSNEGHPERKILRGDLLDLLRKELSQMEIDPGGLPSGMTGSLVGYFSYDMVRMFERLPTCLPVQEDFPDLSFVFPEYLAVFDHVTQKIRVVKWYEIAPGCDPEKVYDEAESDLALFVRSAREHSFSHETQESRRPVVVTETPASETFRQNVLACQEHIRAGDIFQIVISKRFSLDYEGDPLRLYRVLRSINPSPYLFLIEDGNRALVGSSPELLVKVRGEKIELRPIAGTVRRSGTLEEDEENSRELLSDPKERAEHVMLVDLGRNDVGRVSQKGTVCVTEMMVLEKYSHVIHIVSHVEGLLEKGKDVFDVIRATFPAGTLSGAPKIRAMEIIEQLEDRRRGPYAGAVGTLSLSGDCDLAIAIRSIFIHGRKAFFQAGAGIVADSVPEKEEKEVQMKAQAMLRAFRIANGEEGPWLF</sequence>
<dbReference type="RefSeq" id="WP_038505878.1">
    <property type="nucleotide sequence ID" value="NZ_CP007243.1"/>
</dbReference>
<dbReference type="GO" id="GO:0046872">
    <property type="term" value="F:metal ion binding"/>
    <property type="evidence" value="ECO:0007669"/>
    <property type="project" value="UniProtKB-KW"/>
</dbReference>
<dbReference type="HOGENOM" id="CLU_006493_9_3_0"/>
<proteinExistence type="predicted"/>
<keyword evidence="6" id="KW-0456">Lyase</keyword>
<evidence type="ECO:0000256" key="1">
    <source>
        <dbReference type="ARBA" id="ARBA00001946"/>
    </source>
</evidence>
<name>A0A059XV18_9BACT</name>
<evidence type="ECO:0000256" key="5">
    <source>
        <dbReference type="ARBA" id="ARBA00022842"/>
    </source>
</evidence>
<gene>
    <name evidence="11" type="ORF">Y981_09915</name>
</gene>
<feature type="domain" description="Chorismate-utilising enzyme C-terminal" evidence="9">
    <location>
        <begin position="228"/>
        <end position="481"/>
    </location>
</feature>
<dbReference type="GO" id="GO:0000162">
    <property type="term" value="P:L-tryptophan biosynthetic process"/>
    <property type="evidence" value="ECO:0007669"/>
    <property type="project" value="TreeGrafter"/>
</dbReference>
<keyword evidence="4" id="KW-0479">Metal-binding</keyword>
<dbReference type="PANTHER" id="PTHR11236">
    <property type="entry name" value="AMINOBENZOATE/ANTHRANILATE SYNTHASE"/>
    <property type="match status" value="1"/>
</dbReference>
<evidence type="ECO:0000313" key="12">
    <source>
        <dbReference type="Proteomes" id="UP000027059"/>
    </source>
</evidence>
<evidence type="ECO:0000256" key="6">
    <source>
        <dbReference type="ARBA" id="ARBA00023239"/>
    </source>
</evidence>
<protein>
    <recommendedName>
        <fullName evidence="3">Anthranilate synthase component 1</fullName>
    </recommendedName>
</protein>
<keyword evidence="5" id="KW-0460">Magnesium</keyword>
<comment type="subunit">
    <text evidence="2">Heterotetramer consisting of two non-identical subunits: a beta subunit (TrpG) and a large alpha subunit (TrpE).</text>
</comment>
<dbReference type="InterPro" id="IPR019999">
    <property type="entry name" value="Anth_synth_I-like"/>
</dbReference>
<dbReference type="InterPro" id="IPR006805">
    <property type="entry name" value="Anth_synth_I_N"/>
</dbReference>